<proteinExistence type="predicted"/>
<dbReference type="InterPro" id="IPR037185">
    <property type="entry name" value="EmrE-like"/>
</dbReference>
<comment type="subcellular location">
    <subcellularLocation>
        <location evidence="1">Membrane</location>
        <topology evidence="1">Multi-pass membrane protein</topology>
    </subcellularLocation>
</comment>
<evidence type="ECO:0000256" key="2">
    <source>
        <dbReference type="ARBA" id="ARBA00022692"/>
    </source>
</evidence>
<feature type="transmembrane region" description="Helical" evidence="5">
    <location>
        <begin position="118"/>
        <end position="137"/>
    </location>
</feature>
<dbReference type="PANTHER" id="PTHR31218">
    <property type="entry name" value="WAT1-RELATED PROTEIN"/>
    <property type="match status" value="1"/>
</dbReference>
<feature type="transmembrane region" description="Helical" evidence="5">
    <location>
        <begin position="324"/>
        <end position="345"/>
    </location>
</feature>
<dbReference type="GO" id="GO:0016020">
    <property type="term" value="C:membrane"/>
    <property type="evidence" value="ECO:0007669"/>
    <property type="project" value="InterPro"/>
</dbReference>
<feature type="transmembrane region" description="Helical" evidence="5">
    <location>
        <begin position="13"/>
        <end position="32"/>
    </location>
</feature>
<evidence type="ECO:0000256" key="4">
    <source>
        <dbReference type="ARBA" id="ARBA00023136"/>
    </source>
</evidence>
<dbReference type="SUPFAM" id="SSF103481">
    <property type="entry name" value="Multidrug resistance efflux transporter EmrE"/>
    <property type="match status" value="1"/>
</dbReference>
<organism evidence="6 7">
    <name type="scientific">Gossypium australe</name>
    <dbReference type="NCBI Taxonomy" id="47621"/>
    <lineage>
        <taxon>Eukaryota</taxon>
        <taxon>Viridiplantae</taxon>
        <taxon>Streptophyta</taxon>
        <taxon>Embryophyta</taxon>
        <taxon>Tracheophyta</taxon>
        <taxon>Spermatophyta</taxon>
        <taxon>Magnoliopsida</taxon>
        <taxon>eudicotyledons</taxon>
        <taxon>Gunneridae</taxon>
        <taxon>Pentapetalae</taxon>
        <taxon>rosids</taxon>
        <taxon>malvids</taxon>
        <taxon>Malvales</taxon>
        <taxon>Malvaceae</taxon>
        <taxon>Malvoideae</taxon>
        <taxon>Gossypium</taxon>
    </lineage>
</organism>
<dbReference type="InterPro" id="IPR030184">
    <property type="entry name" value="WAT1-related"/>
</dbReference>
<feature type="transmembrane region" description="Helical" evidence="5">
    <location>
        <begin position="292"/>
        <end position="312"/>
    </location>
</feature>
<accession>A0A5B6WNX2</accession>
<keyword evidence="4 5" id="KW-0472">Membrane</keyword>
<feature type="transmembrane region" description="Helical" evidence="5">
    <location>
        <begin position="86"/>
        <end position="106"/>
    </location>
</feature>
<feature type="transmembrane region" description="Helical" evidence="5">
    <location>
        <begin position="143"/>
        <end position="167"/>
    </location>
</feature>
<evidence type="ECO:0000256" key="1">
    <source>
        <dbReference type="ARBA" id="ARBA00004141"/>
    </source>
</evidence>
<evidence type="ECO:0000256" key="5">
    <source>
        <dbReference type="SAM" id="Phobius"/>
    </source>
</evidence>
<evidence type="ECO:0000313" key="6">
    <source>
        <dbReference type="EMBL" id="KAA3482944.1"/>
    </source>
</evidence>
<sequence length="469" mass="52991">MVAETRRERMSEVAPFAVMLIMEGCTISLTILAKTALTTGISPFVFVVYTNAVGSILLLPFSFLYHRGERCVCVSLSRLYMYLYRTYAYALFSINPLLHHCFFLINYRIEQSLFTFPLLFRIFLMGLTGVAISQNLAFLGLSYSSPIVVCAMGLLMPTISFLLSIILRYIQNVILNLIIDKRNNLSLSLYNLKSRGSEDHGPLDSIEKTKDCLLEHLIQCWLKFRNYHRTARLDWRSTSSQAKMIGTFISIAGAIFVELYKGPFTRPSPVSLDHHLQVIPKLFVFYSTPDRWVLGGILLAAATLSISVWNIVQMGTVKQYPQVMKVASSYSLVGTIQCLVFSLIMEGDLDAWKLKRKRDLLLIIVTGVFGSIIRSNVHLACTRMKGPFYVPMFKPFGVVFATVFGTCFFTNSLHYGSVIGTIIVGTGYYAVMWGQIREEELRKEREVEKVGDISDLNAPLLQENEDAQV</sequence>
<dbReference type="OrthoDB" id="1733956at2759"/>
<name>A0A5B6WNX2_9ROSI</name>
<dbReference type="GO" id="GO:0022857">
    <property type="term" value="F:transmembrane transporter activity"/>
    <property type="evidence" value="ECO:0007669"/>
    <property type="project" value="InterPro"/>
</dbReference>
<keyword evidence="2 5" id="KW-0812">Transmembrane</keyword>
<dbReference type="AlphaFoldDB" id="A0A5B6WNX2"/>
<dbReference type="Proteomes" id="UP000325315">
    <property type="component" value="Unassembled WGS sequence"/>
</dbReference>
<keyword evidence="7" id="KW-1185">Reference proteome</keyword>
<feature type="transmembrane region" description="Helical" evidence="5">
    <location>
        <begin position="417"/>
        <end position="436"/>
    </location>
</feature>
<protein>
    <submittedName>
        <fullName evidence="6">Nodulin MtN21/EamA-like transporter family protein</fullName>
    </submittedName>
</protein>
<evidence type="ECO:0000256" key="3">
    <source>
        <dbReference type="ARBA" id="ARBA00022989"/>
    </source>
</evidence>
<evidence type="ECO:0000313" key="7">
    <source>
        <dbReference type="Proteomes" id="UP000325315"/>
    </source>
</evidence>
<feature type="transmembrane region" description="Helical" evidence="5">
    <location>
        <begin position="393"/>
        <end position="411"/>
    </location>
</feature>
<feature type="transmembrane region" description="Helical" evidence="5">
    <location>
        <begin position="44"/>
        <end position="66"/>
    </location>
</feature>
<keyword evidence="3 5" id="KW-1133">Transmembrane helix</keyword>
<feature type="transmembrane region" description="Helical" evidence="5">
    <location>
        <begin position="360"/>
        <end position="381"/>
    </location>
</feature>
<dbReference type="EMBL" id="SMMG02000002">
    <property type="protein sequence ID" value="KAA3482944.1"/>
    <property type="molecule type" value="Genomic_DNA"/>
</dbReference>
<gene>
    <name evidence="6" type="ORF">EPI10_005151</name>
</gene>
<comment type="caution">
    <text evidence="6">The sequence shown here is derived from an EMBL/GenBank/DDBJ whole genome shotgun (WGS) entry which is preliminary data.</text>
</comment>
<reference evidence="7" key="1">
    <citation type="journal article" date="2019" name="Plant Biotechnol. J.">
        <title>Genome sequencing of the Australian wild diploid species Gossypium australe highlights disease resistance and delayed gland morphogenesis.</title>
        <authorList>
            <person name="Cai Y."/>
            <person name="Cai X."/>
            <person name="Wang Q."/>
            <person name="Wang P."/>
            <person name="Zhang Y."/>
            <person name="Cai C."/>
            <person name="Xu Y."/>
            <person name="Wang K."/>
            <person name="Zhou Z."/>
            <person name="Wang C."/>
            <person name="Geng S."/>
            <person name="Li B."/>
            <person name="Dong Q."/>
            <person name="Hou Y."/>
            <person name="Wang H."/>
            <person name="Ai P."/>
            <person name="Liu Z."/>
            <person name="Yi F."/>
            <person name="Sun M."/>
            <person name="An G."/>
            <person name="Cheng J."/>
            <person name="Zhang Y."/>
            <person name="Shi Q."/>
            <person name="Xie Y."/>
            <person name="Shi X."/>
            <person name="Chang Y."/>
            <person name="Huang F."/>
            <person name="Chen Y."/>
            <person name="Hong S."/>
            <person name="Mi L."/>
            <person name="Sun Q."/>
            <person name="Zhang L."/>
            <person name="Zhou B."/>
            <person name="Peng R."/>
            <person name="Zhang X."/>
            <person name="Liu F."/>
        </authorList>
    </citation>
    <scope>NUCLEOTIDE SEQUENCE [LARGE SCALE GENOMIC DNA]</scope>
    <source>
        <strain evidence="7">cv. PA1801</strain>
    </source>
</reference>